<dbReference type="PANTHER" id="PTHR43689">
    <property type="entry name" value="HYDROLASE"/>
    <property type="match status" value="1"/>
</dbReference>
<feature type="domain" description="AB hydrolase-1" evidence="1">
    <location>
        <begin position="25"/>
        <end position="251"/>
    </location>
</feature>
<dbReference type="PRINTS" id="PR00111">
    <property type="entry name" value="ABHYDROLASE"/>
</dbReference>
<reference evidence="2 3" key="1">
    <citation type="submission" date="2019-08" db="EMBL/GenBank/DDBJ databases">
        <title>Bacterial whole genome sequence for Glaciihabitans sp. CHu50b-6-2.</title>
        <authorList>
            <person name="Jin L."/>
        </authorList>
    </citation>
    <scope>NUCLEOTIDE SEQUENCE [LARGE SCALE GENOMIC DNA]</scope>
    <source>
        <strain evidence="2 3">CHu50b-6-2</strain>
    </source>
</reference>
<dbReference type="EMBL" id="VRMG01000006">
    <property type="protein sequence ID" value="TXN30585.1"/>
    <property type="molecule type" value="Genomic_DNA"/>
</dbReference>
<accession>A0A5C8URJ7</accession>
<sequence>MTESEVARVAAATLNRVGTDVGRPILVLHGGGGPFTVAPIVARYLSSHPVFAPTLPGWNGTARPETADSVPALARGYLDALLADGLQDVLVIGSSMGGWMALEMAALAGADEHYANVIAGVAVIDATGITVAGETIADVFSLDARGLAEVAWFEPDRGYRDPSAFTPGQLAAQRANQDTMRAIAGDPYMHDPTLASRLQFIAVPTAVLWGEGDGVVTPAYGRALAAAVPGAVFALLSRAGHLPQIERPEELWPVLDGFVQTVRGTALPAGY</sequence>
<dbReference type="Proteomes" id="UP000321379">
    <property type="component" value="Unassembled WGS sequence"/>
</dbReference>
<organism evidence="2 3">
    <name type="scientific">Lacisediminihabitans profunda</name>
    <dbReference type="NCBI Taxonomy" id="2594790"/>
    <lineage>
        <taxon>Bacteria</taxon>
        <taxon>Bacillati</taxon>
        <taxon>Actinomycetota</taxon>
        <taxon>Actinomycetes</taxon>
        <taxon>Micrococcales</taxon>
        <taxon>Microbacteriaceae</taxon>
        <taxon>Lacisediminihabitans</taxon>
    </lineage>
</organism>
<proteinExistence type="predicted"/>
<dbReference type="RefSeq" id="WP_147783267.1">
    <property type="nucleotide sequence ID" value="NZ_VRMG01000006.1"/>
</dbReference>
<dbReference type="PANTHER" id="PTHR43689:SF8">
    <property type="entry name" value="ALPHA_BETA-HYDROLASES SUPERFAMILY PROTEIN"/>
    <property type="match status" value="1"/>
</dbReference>
<evidence type="ECO:0000313" key="2">
    <source>
        <dbReference type="EMBL" id="TXN30585.1"/>
    </source>
</evidence>
<name>A0A5C8URJ7_9MICO</name>
<gene>
    <name evidence="2" type="ORF">FVP33_08665</name>
</gene>
<keyword evidence="3" id="KW-1185">Reference proteome</keyword>
<dbReference type="Pfam" id="PF12697">
    <property type="entry name" value="Abhydrolase_6"/>
    <property type="match status" value="1"/>
</dbReference>
<dbReference type="Gene3D" id="3.40.50.1820">
    <property type="entry name" value="alpha/beta hydrolase"/>
    <property type="match status" value="1"/>
</dbReference>
<evidence type="ECO:0000313" key="3">
    <source>
        <dbReference type="Proteomes" id="UP000321379"/>
    </source>
</evidence>
<dbReference type="InterPro" id="IPR000073">
    <property type="entry name" value="AB_hydrolase_1"/>
</dbReference>
<dbReference type="InterPro" id="IPR029058">
    <property type="entry name" value="AB_hydrolase_fold"/>
</dbReference>
<keyword evidence="2" id="KW-0378">Hydrolase</keyword>
<comment type="caution">
    <text evidence="2">The sequence shown here is derived from an EMBL/GenBank/DDBJ whole genome shotgun (WGS) entry which is preliminary data.</text>
</comment>
<protein>
    <submittedName>
        <fullName evidence="2">Alpha/beta hydrolase</fullName>
    </submittedName>
</protein>
<dbReference type="AlphaFoldDB" id="A0A5C8URJ7"/>
<evidence type="ECO:0000259" key="1">
    <source>
        <dbReference type="Pfam" id="PF12697"/>
    </source>
</evidence>
<dbReference type="GO" id="GO:0016787">
    <property type="term" value="F:hydrolase activity"/>
    <property type="evidence" value="ECO:0007669"/>
    <property type="project" value="UniProtKB-KW"/>
</dbReference>
<dbReference type="SUPFAM" id="SSF53474">
    <property type="entry name" value="alpha/beta-Hydrolases"/>
    <property type="match status" value="1"/>
</dbReference>